<keyword evidence="16" id="KW-1185">Reference proteome</keyword>
<dbReference type="Pfam" id="PF00109">
    <property type="entry name" value="ketoacyl-synt"/>
    <property type="match status" value="1"/>
</dbReference>
<evidence type="ECO:0000256" key="4">
    <source>
        <dbReference type="ARBA" id="ARBA00013191"/>
    </source>
</evidence>
<gene>
    <name evidence="15" type="ORF">AKJ09_02470</name>
</gene>
<evidence type="ECO:0000256" key="10">
    <source>
        <dbReference type="ARBA" id="ARBA00042143"/>
    </source>
</evidence>
<name>A0A0K1PR07_9BACT</name>
<evidence type="ECO:0000256" key="3">
    <source>
        <dbReference type="ARBA" id="ARBA00011738"/>
    </source>
</evidence>
<dbReference type="PANTHER" id="PTHR11712:SF306">
    <property type="entry name" value="3-OXOACYL-[ACYL-CARRIER-PROTEIN] SYNTHASE 1"/>
    <property type="match status" value="1"/>
</dbReference>
<dbReference type="InterPro" id="IPR020841">
    <property type="entry name" value="PKS_Beta-ketoAc_synthase_dom"/>
</dbReference>
<dbReference type="GO" id="GO:0004315">
    <property type="term" value="F:3-oxoacyl-[acyl-carrier-protein] synthase activity"/>
    <property type="evidence" value="ECO:0007669"/>
    <property type="project" value="UniProtKB-EC"/>
</dbReference>
<dbReference type="InterPro" id="IPR016039">
    <property type="entry name" value="Thiolase-like"/>
</dbReference>
<feature type="domain" description="Ketosynthase family 3 (KS3)" evidence="14">
    <location>
        <begin position="4"/>
        <end position="424"/>
    </location>
</feature>
<proteinExistence type="inferred from homology"/>
<dbReference type="STRING" id="1391654.AKJ09_02470"/>
<comment type="subunit">
    <text evidence="3">Homodimer.</text>
</comment>
<comment type="similarity">
    <text evidence="2 13">Belongs to the thiolase-like superfamily. Beta-ketoacyl-ACP synthases family.</text>
</comment>
<accession>A0A0K1PR07</accession>
<evidence type="ECO:0000256" key="5">
    <source>
        <dbReference type="ARBA" id="ARBA00022490"/>
    </source>
</evidence>
<dbReference type="EC" id="2.3.1.41" evidence="4"/>
<dbReference type="KEGG" id="llu:AKJ09_02470"/>
<evidence type="ECO:0000256" key="8">
    <source>
        <dbReference type="ARBA" id="ARBA00039450"/>
    </source>
</evidence>
<comment type="catalytic activity">
    <reaction evidence="11">
        <text>(3Z)-decenoyl-[ACP] + malonyl-[ACP] + H(+) = 3-oxo-(5Z)-dodecenoyl-[ACP] + holo-[ACP] + CO2</text>
        <dbReference type="Rhea" id="RHEA:54940"/>
        <dbReference type="Rhea" id="RHEA-COMP:9623"/>
        <dbReference type="Rhea" id="RHEA-COMP:9685"/>
        <dbReference type="Rhea" id="RHEA-COMP:9927"/>
        <dbReference type="Rhea" id="RHEA-COMP:14042"/>
        <dbReference type="ChEBI" id="CHEBI:15378"/>
        <dbReference type="ChEBI" id="CHEBI:16526"/>
        <dbReference type="ChEBI" id="CHEBI:64479"/>
        <dbReference type="ChEBI" id="CHEBI:78449"/>
        <dbReference type="ChEBI" id="CHEBI:78798"/>
        <dbReference type="ChEBI" id="CHEBI:138410"/>
    </reaction>
    <physiologicalReaction direction="left-to-right" evidence="11">
        <dbReference type="Rhea" id="RHEA:54941"/>
    </physiologicalReaction>
</comment>
<dbReference type="Pfam" id="PF02801">
    <property type="entry name" value="Ketoacyl-synt_C"/>
    <property type="match status" value="1"/>
</dbReference>
<dbReference type="PROSITE" id="PS52004">
    <property type="entry name" value="KS3_2"/>
    <property type="match status" value="1"/>
</dbReference>
<evidence type="ECO:0000256" key="1">
    <source>
        <dbReference type="ARBA" id="ARBA00004496"/>
    </source>
</evidence>
<dbReference type="GO" id="GO:0006633">
    <property type="term" value="P:fatty acid biosynthetic process"/>
    <property type="evidence" value="ECO:0007669"/>
    <property type="project" value="TreeGrafter"/>
</dbReference>
<evidence type="ECO:0000256" key="7">
    <source>
        <dbReference type="ARBA" id="ARBA00023315"/>
    </source>
</evidence>
<dbReference type="SUPFAM" id="SSF53901">
    <property type="entry name" value="Thiolase-like"/>
    <property type="match status" value="2"/>
</dbReference>
<reference evidence="15 16" key="1">
    <citation type="submission" date="2015-08" db="EMBL/GenBank/DDBJ databases">
        <authorList>
            <person name="Babu N.S."/>
            <person name="Beckwith C.J."/>
            <person name="Beseler K.G."/>
            <person name="Brison A."/>
            <person name="Carone J.V."/>
            <person name="Caskin T.P."/>
            <person name="Diamond M."/>
            <person name="Durham M.E."/>
            <person name="Foxe J.M."/>
            <person name="Go M."/>
            <person name="Henderson B.A."/>
            <person name="Jones I.B."/>
            <person name="McGettigan J.A."/>
            <person name="Micheletti S.J."/>
            <person name="Nasrallah M.E."/>
            <person name="Ortiz D."/>
            <person name="Piller C.R."/>
            <person name="Privatt S.R."/>
            <person name="Schneider S.L."/>
            <person name="Sharp S."/>
            <person name="Smith T.C."/>
            <person name="Stanton J.D."/>
            <person name="Ullery H.E."/>
            <person name="Wilson R.J."/>
            <person name="Serrano M.G."/>
            <person name="Buck G."/>
            <person name="Lee V."/>
            <person name="Wang Y."/>
            <person name="Carvalho R."/>
            <person name="Voegtly L."/>
            <person name="Shi R."/>
            <person name="Duckworth R."/>
            <person name="Johnson A."/>
            <person name="Loviza R."/>
            <person name="Walstead R."/>
            <person name="Shah Z."/>
            <person name="Kiflezghi M."/>
            <person name="Wade K."/>
            <person name="Ball S.L."/>
            <person name="Bradley K.W."/>
            <person name="Asai D.J."/>
            <person name="Bowman C.A."/>
            <person name="Russell D.A."/>
            <person name="Pope W.H."/>
            <person name="Jacobs-Sera D."/>
            <person name="Hendrix R.W."/>
            <person name="Hatfull G.F."/>
        </authorList>
    </citation>
    <scope>NUCLEOTIDE SEQUENCE [LARGE SCALE GENOMIC DNA]</scope>
    <source>
        <strain evidence="15 16">DSM 27648</strain>
    </source>
</reference>
<dbReference type="GO" id="GO:0005829">
    <property type="term" value="C:cytosol"/>
    <property type="evidence" value="ECO:0007669"/>
    <property type="project" value="TreeGrafter"/>
</dbReference>
<dbReference type="SMART" id="SM00825">
    <property type="entry name" value="PKS_KS"/>
    <property type="match status" value="1"/>
</dbReference>
<evidence type="ECO:0000256" key="9">
    <source>
        <dbReference type="ARBA" id="ARBA00041620"/>
    </source>
</evidence>
<dbReference type="AlphaFoldDB" id="A0A0K1PR07"/>
<dbReference type="EMBL" id="CP012333">
    <property type="protein sequence ID" value="AKU95806.1"/>
    <property type="molecule type" value="Genomic_DNA"/>
</dbReference>
<organism evidence="15 16">
    <name type="scientific">Labilithrix luteola</name>
    <dbReference type="NCBI Taxonomy" id="1391654"/>
    <lineage>
        <taxon>Bacteria</taxon>
        <taxon>Pseudomonadati</taxon>
        <taxon>Myxococcota</taxon>
        <taxon>Polyangia</taxon>
        <taxon>Polyangiales</taxon>
        <taxon>Labilitrichaceae</taxon>
        <taxon>Labilithrix</taxon>
    </lineage>
</organism>
<dbReference type="Proteomes" id="UP000064967">
    <property type="component" value="Chromosome"/>
</dbReference>
<dbReference type="InterPro" id="IPR014031">
    <property type="entry name" value="Ketoacyl_synth_C"/>
</dbReference>
<evidence type="ECO:0000256" key="11">
    <source>
        <dbReference type="ARBA" id="ARBA00048121"/>
    </source>
</evidence>
<dbReference type="InterPro" id="IPR014030">
    <property type="entry name" value="Ketoacyl_synth_N"/>
</dbReference>
<dbReference type="PATRIC" id="fig|1391654.3.peg.2509"/>
<comment type="subcellular location">
    <subcellularLocation>
        <location evidence="1">Cytoplasm</location>
    </subcellularLocation>
</comment>
<evidence type="ECO:0000313" key="16">
    <source>
        <dbReference type="Proteomes" id="UP000064967"/>
    </source>
</evidence>
<protein>
    <recommendedName>
        <fullName evidence="8">3-oxoacyl-[acyl-carrier-protein] synthase 1</fullName>
        <ecNumber evidence="4">2.3.1.41</ecNumber>
    </recommendedName>
    <alternativeName>
        <fullName evidence="9">3-oxoacyl-[acyl-carrier-protein] synthase I</fullName>
    </alternativeName>
    <alternativeName>
        <fullName evidence="10">Beta-ketoacyl-ACP synthase I</fullName>
    </alternativeName>
</protein>
<comment type="catalytic activity">
    <reaction evidence="12">
        <text>a fatty acyl-[ACP] + malonyl-[ACP] + H(+) = a 3-oxoacyl-[ACP] + holo-[ACP] + CO2</text>
        <dbReference type="Rhea" id="RHEA:22836"/>
        <dbReference type="Rhea" id="RHEA-COMP:9623"/>
        <dbReference type="Rhea" id="RHEA-COMP:9685"/>
        <dbReference type="Rhea" id="RHEA-COMP:9916"/>
        <dbReference type="Rhea" id="RHEA-COMP:14125"/>
        <dbReference type="ChEBI" id="CHEBI:15378"/>
        <dbReference type="ChEBI" id="CHEBI:16526"/>
        <dbReference type="ChEBI" id="CHEBI:64479"/>
        <dbReference type="ChEBI" id="CHEBI:78449"/>
        <dbReference type="ChEBI" id="CHEBI:78776"/>
        <dbReference type="ChEBI" id="CHEBI:138651"/>
        <dbReference type="EC" id="2.3.1.41"/>
    </reaction>
    <physiologicalReaction direction="left-to-right" evidence="12">
        <dbReference type="Rhea" id="RHEA:22837"/>
    </physiologicalReaction>
</comment>
<dbReference type="CDD" id="cd00834">
    <property type="entry name" value="KAS_I_II"/>
    <property type="match status" value="1"/>
</dbReference>
<evidence type="ECO:0000256" key="12">
    <source>
        <dbReference type="ARBA" id="ARBA00048506"/>
    </source>
</evidence>
<dbReference type="InterPro" id="IPR000794">
    <property type="entry name" value="Beta-ketoacyl_synthase"/>
</dbReference>
<keyword evidence="6 13" id="KW-0808">Transferase</keyword>
<dbReference type="PANTHER" id="PTHR11712">
    <property type="entry name" value="POLYKETIDE SYNTHASE-RELATED"/>
    <property type="match status" value="1"/>
</dbReference>
<sequence length="429" mass="44728">MDHDRRVVVTGLGVIAPNAHGAAAFAGALREGKSGIRFHQHLADLGFGCQVGGIPEGLEAIQGRYLDEDELRAMNPNMVYAAIAAIDAWTDAGLERPARDGGDVHWDTGAIIGTGIGGIDTIAEKLVPRVDAGKVSRLGSTMVEQIMSSGNTARVAGLLALGNKVTTSSSACNTGTEAIIDAFLHIREGRAERMLAGGSEGHSKYIWAGFDAMKVLCRTHNGAPAEASRPMSASAAGFVPGSGAGVLVLESLESAERRGARIYAEVLGGYVNCGGHRLGGSMTAPNSEAVRRCIRGALAMANVQPEEIGAINGHLTATFADPREIASWSAALELPPERMPLLHSTKSLIGHALGAAGGIECVASVLELHQGFVHGSLNCRDLHPELAAYAKRIPHRTVDVPDLRVIAKASFGFGDVNGCVVFGKQEKAA</sequence>
<dbReference type="Gene3D" id="3.40.47.10">
    <property type="match status" value="1"/>
</dbReference>
<evidence type="ECO:0000256" key="2">
    <source>
        <dbReference type="ARBA" id="ARBA00008467"/>
    </source>
</evidence>
<evidence type="ECO:0000313" key="15">
    <source>
        <dbReference type="EMBL" id="AKU95806.1"/>
    </source>
</evidence>
<keyword evidence="5" id="KW-0963">Cytoplasm</keyword>
<evidence type="ECO:0000256" key="6">
    <source>
        <dbReference type="ARBA" id="ARBA00022679"/>
    </source>
</evidence>
<keyword evidence="7" id="KW-0012">Acyltransferase</keyword>
<evidence type="ECO:0000259" key="14">
    <source>
        <dbReference type="PROSITE" id="PS52004"/>
    </source>
</evidence>
<evidence type="ECO:0000256" key="13">
    <source>
        <dbReference type="RuleBase" id="RU003694"/>
    </source>
</evidence>